<evidence type="ECO:0000313" key="2">
    <source>
        <dbReference type="Proteomes" id="UP000002350"/>
    </source>
</evidence>
<protein>
    <submittedName>
        <fullName evidence="1">Uncharacterized protein</fullName>
    </submittedName>
</protein>
<proteinExistence type="predicted"/>
<dbReference type="HOGENOM" id="CLU_2397967_0_0_6"/>
<dbReference type="KEGG" id="svo:SVI_4023"/>
<keyword evidence="2" id="KW-1185">Reference proteome</keyword>
<organism evidence="1 2">
    <name type="scientific">Shewanella violacea (strain JCM 10179 / CIP 106290 / LMG 19151 / DSS12)</name>
    <dbReference type="NCBI Taxonomy" id="637905"/>
    <lineage>
        <taxon>Bacteria</taxon>
        <taxon>Pseudomonadati</taxon>
        <taxon>Pseudomonadota</taxon>
        <taxon>Gammaproteobacteria</taxon>
        <taxon>Alteromonadales</taxon>
        <taxon>Shewanellaceae</taxon>
        <taxon>Shewanella</taxon>
    </lineage>
</organism>
<sequence>MCSFVARDNVEQGKMYLNNFQPKTREATWWQLFSVVLVLSPAAKSPSNGPVFRLNELLSHGGENYGALNAQYSALIERGETRFVAGEQATGMW</sequence>
<gene>
    <name evidence="1" type="ordered locus">SVI_4023</name>
</gene>
<reference evidence="2" key="1">
    <citation type="journal article" date="2010" name="Mol. Biosyst.">
        <title>Complete genome sequence and comparative analysis of Shewanella violacea, a psychrophilic and piezophilic bacterium from deep sea floor sediments.</title>
        <authorList>
            <person name="Aono E."/>
            <person name="Baba T."/>
            <person name="Ara T."/>
            <person name="Nishi T."/>
            <person name="Nakamichi T."/>
            <person name="Inamoto E."/>
            <person name="Toyonaga H."/>
            <person name="Hasegawa M."/>
            <person name="Takai Y."/>
            <person name="Okumura Y."/>
            <person name="Baba M."/>
            <person name="Tomita M."/>
            <person name="Kato C."/>
            <person name="Oshima T."/>
            <person name="Nakasone K."/>
            <person name="Mori H."/>
        </authorList>
    </citation>
    <scope>NUCLEOTIDE SEQUENCE [LARGE SCALE GENOMIC DNA]</scope>
    <source>
        <strain evidence="2">JCM 10179 / CIP 106290 / LMG 19151 / DSS12</strain>
    </source>
</reference>
<evidence type="ECO:0000313" key="1">
    <source>
        <dbReference type="EMBL" id="BAJ03994.1"/>
    </source>
</evidence>
<dbReference type="EMBL" id="AP011177">
    <property type="protein sequence ID" value="BAJ03994.1"/>
    <property type="molecule type" value="Genomic_DNA"/>
</dbReference>
<dbReference type="AlphaFoldDB" id="D4ZDT3"/>
<dbReference type="Proteomes" id="UP000002350">
    <property type="component" value="Chromosome"/>
</dbReference>
<name>D4ZDT3_SHEVD</name>
<accession>D4ZDT3</accession>